<sequence>MNIHASVPGTGMEKSYGAFINGEFLSAGSSTFPAVNPATGQHLSDIARCGATEIDLAVKAAQAAFKSWSKTTYEQRSQLLYKLADAVEADLPRLAMIDAVDIGRTLFETTLDHRFAIGQYRFFAASIISFEDFGKPIPGGYFIARRQPIGVCGQIIPWNVPAIMAAFKLAPALAAGNTVVLKPDENASLSTLELCKHIARIFPPGVVNVVPGVGEEAGAALTAHPGVAKLAFTGSSEVGRIVSTAGAQRLVPVSLELGGKSPNIVFPDVDNLDAVVDNAAFAGTYCNGQSCLAGTRLFVHDDIYNAFMDKLTAGFARVKIGSPVEEGTKLSCLISKAQGEKVLNYIEIGRGEGANLVTGGARASIPGNEYGYFIQPTVFEAKNSMRIAQEEIFGPVISVIRWKDYETMIEEANDVRYGLASGIYTSNLGNAMKTAERLEAGSVWINQYFNLVDGTPFGGYKESGIGREYCRDTLNLYSHLKSITMAYDLPPQWYLA</sequence>
<evidence type="ECO:0000256" key="5">
    <source>
        <dbReference type="RuleBase" id="RU003345"/>
    </source>
</evidence>
<dbReference type="FunFam" id="3.40.605.10:FF:000007">
    <property type="entry name" value="NAD/NADP-dependent betaine aldehyde dehydrogenase"/>
    <property type="match status" value="1"/>
</dbReference>
<dbReference type="SUPFAM" id="SSF53720">
    <property type="entry name" value="ALDH-like"/>
    <property type="match status" value="1"/>
</dbReference>
<evidence type="ECO:0000313" key="7">
    <source>
        <dbReference type="EMBL" id="BAL73907.1"/>
    </source>
</evidence>
<dbReference type="Gene3D" id="3.40.605.10">
    <property type="entry name" value="Aldehyde Dehydrogenase, Chain A, domain 1"/>
    <property type="match status" value="1"/>
</dbReference>
<dbReference type="KEGG" id="brs:S23_06870"/>
<dbReference type="InterPro" id="IPR016162">
    <property type="entry name" value="Ald_DH_N"/>
</dbReference>
<evidence type="ECO:0000259" key="6">
    <source>
        <dbReference type="Pfam" id="PF00171"/>
    </source>
</evidence>
<feature type="domain" description="Aldehyde dehydrogenase" evidence="6">
    <location>
        <begin position="27"/>
        <end position="483"/>
    </location>
</feature>
<dbReference type="GO" id="GO:0016620">
    <property type="term" value="F:oxidoreductase activity, acting on the aldehyde or oxo group of donors, NAD or NADP as acceptor"/>
    <property type="evidence" value="ECO:0007669"/>
    <property type="project" value="InterPro"/>
</dbReference>
<evidence type="ECO:0000256" key="1">
    <source>
        <dbReference type="ARBA" id="ARBA00009986"/>
    </source>
</evidence>
<dbReference type="EMBL" id="AP012279">
    <property type="protein sequence ID" value="BAL73907.1"/>
    <property type="molecule type" value="Genomic_DNA"/>
</dbReference>
<dbReference type="InterPro" id="IPR016163">
    <property type="entry name" value="Ald_DH_C"/>
</dbReference>
<dbReference type="Pfam" id="PF00171">
    <property type="entry name" value="Aldedh"/>
    <property type="match status" value="1"/>
</dbReference>
<feature type="active site" evidence="4">
    <location>
        <position position="256"/>
    </location>
</feature>
<gene>
    <name evidence="7" type="ORF">S23_06870</name>
</gene>
<name>A0AAI8M8Q8_9BRAD</name>
<dbReference type="PANTHER" id="PTHR11699">
    <property type="entry name" value="ALDEHYDE DEHYDROGENASE-RELATED"/>
    <property type="match status" value="1"/>
</dbReference>
<dbReference type="Gene3D" id="3.40.309.10">
    <property type="entry name" value="Aldehyde Dehydrogenase, Chain A, domain 2"/>
    <property type="match status" value="1"/>
</dbReference>
<dbReference type="InterPro" id="IPR016161">
    <property type="entry name" value="Ald_DH/histidinol_DH"/>
</dbReference>
<keyword evidence="3" id="KW-0558">Oxidation</keyword>
<dbReference type="FunFam" id="3.40.309.10:FF:000012">
    <property type="entry name" value="Betaine aldehyde dehydrogenase"/>
    <property type="match status" value="1"/>
</dbReference>
<dbReference type="Proteomes" id="UP000007886">
    <property type="component" value="Chromosome"/>
</dbReference>
<dbReference type="RefSeq" id="WP_014439317.1">
    <property type="nucleotide sequence ID" value="NC_017082.1"/>
</dbReference>
<evidence type="ECO:0000313" key="8">
    <source>
        <dbReference type="Proteomes" id="UP000007886"/>
    </source>
</evidence>
<evidence type="ECO:0000256" key="3">
    <source>
        <dbReference type="ARBA" id="ARBA00023097"/>
    </source>
</evidence>
<dbReference type="InterPro" id="IPR015590">
    <property type="entry name" value="Aldehyde_DH_dom"/>
</dbReference>
<dbReference type="InterPro" id="IPR029510">
    <property type="entry name" value="Ald_DH_CS_GLU"/>
</dbReference>
<comment type="similarity">
    <text evidence="1 5">Belongs to the aldehyde dehydrogenase family.</text>
</comment>
<evidence type="ECO:0000256" key="2">
    <source>
        <dbReference type="ARBA" id="ARBA00023002"/>
    </source>
</evidence>
<dbReference type="PROSITE" id="PS00687">
    <property type="entry name" value="ALDEHYDE_DEHYDR_GLU"/>
    <property type="match status" value="1"/>
</dbReference>
<keyword evidence="2 5" id="KW-0560">Oxidoreductase</keyword>
<proteinExistence type="inferred from homology"/>
<dbReference type="AlphaFoldDB" id="A0AAI8M8Q8"/>
<keyword evidence="8" id="KW-1185">Reference proteome</keyword>
<protein>
    <submittedName>
        <fullName evidence="7">Aldehyde dehydrogenase</fullName>
    </submittedName>
</protein>
<reference evidence="7 8" key="1">
    <citation type="journal article" date="2012" name="Microbes Environ.">
        <title>Complete genome sequence of Bradyrhizobium sp. S23321: insights into symbiosis evolution in soil oligotrophs.</title>
        <authorList>
            <person name="Okubo T."/>
            <person name="Tsukui T."/>
            <person name="Maita H."/>
            <person name="Okamoto S."/>
            <person name="Oshima K."/>
            <person name="Fujisawa T."/>
            <person name="Saito A."/>
            <person name="Futamata H."/>
            <person name="Hattori R."/>
            <person name="Shimomura Y."/>
            <person name="Haruta S."/>
            <person name="Morimoto S."/>
            <person name="Wang Y."/>
            <person name="Sakai Y."/>
            <person name="Hattori M."/>
            <person name="Aizawa S."/>
            <person name="Nagashima K.V.P."/>
            <person name="Masuda S."/>
            <person name="Hattori T."/>
            <person name="Yamashita A."/>
            <person name="Bao Z."/>
            <person name="Hayatsu M."/>
            <person name="Kajiya-Kanegae H."/>
            <person name="Yoshinaga I."/>
            <person name="Sakamoto K."/>
            <person name="Toyota K."/>
            <person name="Nakao M."/>
            <person name="Kohara M."/>
            <person name="Anda M."/>
            <person name="Niwa R."/>
            <person name="Jung-Hwan P."/>
            <person name="Sameshima-Saito R."/>
            <person name="Tokuda S."/>
            <person name="Yamamoto S."/>
            <person name="Yamamoto S."/>
            <person name="Yokoyama T."/>
            <person name="Akutsu T."/>
            <person name="Nakamura Y."/>
            <person name="Nakahira-Yanaka Y."/>
            <person name="Takada Hoshino Y."/>
            <person name="Hirakawa H."/>
            <person name="Mitsui H."/>
            <person name="Terasawa K."/>
            <person name="Itakura M."/>
            <person name="Sato S."/>
            <person name="Ikeda-Ohtsubo W."/>
            <person name="Sakakura N."/>
            <person name="Kaminuma E."/>
            <person name="Minamisawa K."/>
        </authorList>
    </citation>
    <scope>NUCLEOTIDE SEQUENCE [LARGE SCALE GENOMIC DNA]</scope>
    <source>
        <strain evidence="7 8">S23321</strain>
    </source>
</reference>
<organism evidence="7 8">
    <name type="scientific">Bradyrhizobium cosmicum</name>
    <dbReference type="NCBI Taxonomy" id="1404864"/>
    <lineage>
        <taxon>Bacteria</taxon>
        <taxon>Pseudomonadati</taxon>
        <taxon>Pseudomonadota</taxon>
        <taxon>Alphaproteobacteria</taxon>
        <taxon>Hyphomicrobiales</taxon>
        <taxon>Nitrobacteraceae</taxon>
        <taxon>Bradyrhizobium</taxon>
    </lineage>
</organism>
<evidence type="ECO:0000256" key="4">
    <source>
        <dbReference type="PROSITE-ProRule" id="PRU10007"/>
    </source>
</evidence>
<accession>A0AAI8M8Q8</accession>